<keyword evidence="2" id="KW-1185">Reference proteome</keyword>
<protein>
    <submittedName>
        <fullName evidence="1">Uncharacterized protein</fullName>
    </submittedName>
</protein>
<proteinExistence type="predicted"/>
<name>A0ABN1Y6J0_9ACTN</name>
<evidence type="ECO:0000313" key="1">
    <source>
        <dbReference type="EMBL" id="GAA1399227.1"/>
    </source>
</evidence>
<sequence length="111" mass="10213">MPTRKVPLPSIVSAGPAGAVSAGGVVTAGGAVTVAVTVTVTVGAGGADGTGGAGAVTVAATVCVTAGCGTGPAPVTVPEPLEQAVNPASSPAAVTIVMVRVRKVPPGTCGR</sequence>
<accession>A0ABN1Y6J0</accession>
<comment type="caution">
    <text evidence="1">The sequence shown here is derived from an EMBL/GenBank/DDBJ whole genome shotgun (WGS) entry which is preliminary data.</text>
</comment>
<gene>
    <name evidence="1" type="ORF">GCM10009639_38650</name>
</gene>
<evidence type="ECO:0000313" key="2">
    <source>
        <dbReference type="Proteomes" id="UP001499863"/>
    </source>
</evidence>
<organism evidence="1 2">
    <name type="scientific">Kitasatospora putterlickiae</name>
    <dbReference type="NCBI Taxonomy" id="221725"/>
    <lineage>
        <taxon>Bacteria</taxon>
        <taxon>Bacillati</taxon>
        <taxon>Actinomycetota</taxon>
        <taxon>Actinomycetes</taxon>
        <taxon>Kitasatosporales</taxon>
        <taxon>Streptomycetaceae</taxon>
        <taxon>Kitasatospora</taxon>
    </lineage>
</organism>
<dbReference type="EMBL" id="BAAAKJ010000215">
    <property type="protein sequence ID" value="GAA1399227.1"/>
    <property type="molecule type" value="Genomic_DNA"/>
</dbReference>
<dbReference type="Proteomes" id="UP001499863">
    <property type="component" value="Unassembled WGS sequence"/>
</dbReference>
<reference evidence="1 2" key="1">
    <citation type="journal article" date="2019" name="Int. J. Syst. Evol. Microbiol.">
        <title>The Global Catalogue of Microorganisms (GCM) 10K type strain sequencing project: providing services to taxonomists for standard genome sequencing and annotation.</title>
        <authorList>
            <consortium name="The Broad Institute Genomics Platform"/>
            <consortium name="The Broad Institute Genome Sequencing Center for Infectious Disease"/>
            <person name="Wu L."/>
            <person name="Ma J."/>
        </authorList>
    </citation>
    <scope>NUCLEOTIDE SEQUENCE [LARGE SCALE GENOMIC DNA]</scope>
    <source>
        <strain evidence="1 2">JCM 12393</strain>
    </source>
</reference>